<organism evidence="1 2">
    <name type="scientific">Streblomastix strix</name>
    <dbReference type="NCBI Taxonomy" id="222440"/>
    <lineage>
        <taxon>Eukaryota</taxon>
        <taxon>Metamonada</taxon>
        <taxon>Preaxostyla</taxon>
        <taxon>Oxymonadida</taxon>
        <taxon>Streblomastigidae</taxon>
        <taxon>Streblomastix</taxon>
    </lineage>
</organism>
<proteinExistence type="predicted"/>
<dbReference type="AlphaFoldDB" id="A0A5J4XA93"/>
<gene>
    <name evidence="1" type="ORF">EZS28_000759</name>
</gene>
<sequence>MRTELILDQAEQLQASTQKKLMSLRSSDWREARAILYSLRKFKLQLAGIVQLTFQTDNQVAVMNLQQKAFTAPLATIMRQIFQEAIQMGLMLHAGYIKEVNSRQLKP</sequence>
<evidence type="ECO:0000313" key="2">
    <source>
        <dbReference type="Proteomes" id="UP000324800"/>
    </source>
</evidence>
<protein>
    <recommendedName>
        <fullName evidence="3">Reverse transcriptase RNase H-like domain-containing protein</fullName>
    </recommendedName>
</protein>
<comment type="caution">
    <text evidence="1">The sequence shown here is derived from an EMBL/GenBank/DDBJ whole genome shotgun (WGS) entry which is preliminary data.</text>
</comment>
<evidence type="ECO:0000313" key="1">
    <source>
        <dbReference type="EMBL" id="KAA6403716.1"/>
    </source>
</evidence>
<dbReference type="EMBL" id="SNRW01000069">
    <property type="protein sequence ID" value="KAA6403716.1"/>
    <property type="molecule type" value="Genomic_DNA"/>
</dbReference>
<accession>A0A5J4XA93</accession>
<dbReference type="Proteomes" id="UP000324800">
    <property type="component" value="Unassembled WGS sequence"/>
</dbReference>
<dbReference type="OrthoDB" id="10064489at2759"/>
<name>A0A5J4XA93_9EUKA</name>
<reference evidence="1 2" key="1">
    <citation type="submission" date="2019-03" db="EMBL/GenBank/DDBJ databases">
        <title>Single cell metagenomics reveals metabolic interactions within the superorganism composed of flagellate Streblomastix strix and complex community of Bacteroidetes bacteria on its surface.</title>
        <authorList>
            <person name="Treitli S.C."/>
            <person name="Kolisko M."/>
            <person name="Husnik F."/>
            <person name="Keeling P."/>
            <person name="Hampl V."/>
        </authorList>
    </citation>
    <scope>NUCLEOTIDE SEQUENCE [LARGE SCALE GENOMIC DNA]</scope>
    <source>
        <strain evidence="1">ST1C</strain>
    </source>
</reference>
<evidence type="ECO:0008006" key="3">
    <source>
        <dbReference type="Google" id="ProtNLM"/>
    </source>
</evidence>